<dbReference type="GO" id="GO:0003824">
    <property type="term" value="F:catalytic activity"/>
    <property type="evidence" value="ECO:0007669"/>
    <property type="project" value="InterPro"/>
</dbReference>
<evidence type="ECO:0000256" key="6">
    <source>
        <dbReference type="ARBA" id="ARBA00023014"/>
    </source>
</evidence>
<dbReference type="Gene3D" id="3.20.20.70">
    <property type="entry name" value="Aldolase class I"/>
    <property type="match status" value="1"/>
</dbReference>
<accession>A0A926E6Y2</accession>
<name>A0A926E6Y2_9FIRM</name>
<proteinExistence type="predicted"/>
<dbReference type="PANTHER" id="PTHR11228">
    <property type="entry name" value="RADICAL SAM DOMAIN PROTEIN"/>
    <property type="match status" value="1"/>
</dbReference>
<evidence type="ECO:0000256" key="4">
    <source>
        <dbReference type="ARBA" id="ARBA00022723"/>
    </source>
</evidence>
<protein>
    <submittedName>
        <fullName evidence="8">Radical SAM protein</fullName>
    </submittedName>
</protein>
<dbReference type="SFLD" id="SFLDG01386">
    <property type="entry name" value="main_SPASM_domain-containing"/>
    <property type="match status" value="1"/>
</dbReference>
<dbReference type="InterPro" id="IPR023885">
    <property type="entry name" value="4Fe4S-binding_SPASM_dom"/>
</dbReference>
<keyword evidence="3" id="KW-0949">S-adenosyl-L-methionine</keyword>
<keyword evidence="2" id="KW-0004">4Fe-4S</keyword>
<dbReference type="GO" id="GO:0046872">
    <property type="term" value="F:metal ion binding"/>
    <property type="evidence" value="ECO:0007669"/>
    <property type="project" value="UniProtKB-KW"/>
</dbReference>
<dbReference type="CDD" id="cd01335">
    <property type="entry name" value="Radical_SAM"/>
    <property type="match status" value="1"/>
</dbReference>
<evidence type="ECO:0000313" key="9">
    <source>
        <dbReference type="Proteomes" id="UP000610760"/>
    </source>
</evidence>
<keyword evidence="6" id="KW-0411">Iron-sulfur</keyword>
<gene>
    <name evidence="8" type="ORF">H8710_11650</name>
</gene>
<dbReference type="Pfam" id="PF04055">
    <property type="entry name" value="Radical_SAM"/>
    <property type="match status" value="1"/>
</dbReference>
<dbReference type="NCBIfam" id="TIGR04085">
    <property type="entry name" value="rSAM_more_4Fe4S"/>
    <property type="match status" value="1"/>
</dbReference>
<dbReference type="PANTHER" id="PTHR11228:SF7">
    <property type="entry name" value="PQQA PEPTIDE CYCLASE"/>
    <property type="match status" value="1"/>
</dbReference>
<evidence type="ECO:0000259" key="7">
    <source>
        <dbReference type="PROSITE" id="PS51918"/>
    </source>
</evidence>
<dbReference type="InterPro" id="IPR058240">
    <property type="entry name" value="rSAM_sf"/>
</dbReference>
<reference evidence="8" key="1">
    <citation type="submission" date="2020-08" db="EMBL/GenBank/DDBJ databases">
        <title>Genome public.</title>
        <authorList>
            <person name="Liu C."/>
            <person name="Sun Q."/>
        </authorList>
    </citation>
    <scope>NUCLEOTIDE SEQUENCE</scope>
    <source>
        <strain evidence="8">NSJ-33</strain>
    </source>
</reference>
<keyword evidence="4" id="KW-0479">Metal-binding</keyword>
<evidence type="ECO:0000256" key="5">
    <source>
        <dbReference type="ARBA" id="ARBA00023004"/>
    </source>
</evidence>
<evidence type="ECO:0000256" key="1">
    <source>
        <dbReference type="ARBA" id="ARBA00001966"/>
    </source>
</evidence>
<sequence>MRVKVIYVEITNQCNLNCRTCYNRSSLNRERKEVSKAQLITMIEKFLPYGLRRVILSGGEPTLHTAFHNVLDLVDQYPDLSFGIVTNGTNSDDKLIEMLNTRKNFTLQISLDGSSEEKNEKTRGKGIFKKAISFAQQIHNEGSTPLLKMVISQLNYDDIESFYRLAISLGFLPEFSFIYKSGNGSEHWDDKSLSPQQKMQALKLIERLNQEFHTEVFLPLCSMKCPYLDGIDNLSLCIKPDGSIQPCQTLYDTRYSLGNIFQLDIASVEKKAQEMAGLSQKRLQIDYGCNKCLLREGCSKGCMAAAANLNGDPLQDDGECEYRKLIFLKQSLSRMKGN</sequence>
<dbReference type="InterPro" id="IPR006638">
    <property type="entry name" value="Elp3/MiaA/NifB-like_rSAM"/>
</dbReference>
<comment type="cofactor">
    <cofactor evidence="1">
        <name>[4Fe-4S] cluster</name>
        <dbReference type="ChEBI" id="CHEBI:49883"/>
    </cofactor>
</comment>
<evidence type="ECO:0000313" key="8">
    <source>
        <dbReference type="EMBL" id="MBC8560718.1"/>
    </source>
</evidence>
<dbReference type="SFLD" id="SFLDG01067">
    <property type="entry name" value="SPASM/twitch_domain_containing"/>
    <property type="match status" value="1"/>
</dbReference>
<keyword evidence="5" id="KW-0408">Iron</keyword>
<dbReference type="InterPro" id="IPR007197">
    <property type="entry name" value="rSAM"/>
</dbReference>
<dbReference type="SFLD" id="SFLDS00029">
    <property type="entry name" value="Radical_SAM"/>
    <property type="match status" value="1"/>
</dbReference>
<comment type="caution">
    <text evidence="8">The sequence shown here is derived from an EMBL/GenBank/DDBJ whole genome shotgun (WGS) entry which is preliminary data.</text>
</comment>
<dbReference type="AlphaFoldDB" id="A0A926E6Y2"/>
<dbReference type="InterPro" id="IPR050377">
    <property type="entry name" value="Radical_SAM_PqqE_MftC-like"/>
</dbReference>
<evidence type="ECO:0000256" key="2">
    <source>
        <dbReference type="ARBA" id="ARBA00022485"/>
    </source>
</evidence>
<dbReference type="SUPFAM" id="SSF102114">
    <property type="entry name" value="Radical SAM enzymes"/>
    <property type="match status" value="1"/>
</dbReference>
<dbReference type="InterPro" id="IPR013785">
    <property type="entry name" value="Aldolase_TIM"/>
</dbReference>
<dbReference type="EMBL" id="JACRSV010000004">
    <property type="protein sequence ID" value="MBC8560718.1"/>
    <property type="molecule type" value="Genomic_DNA"/>
</dbReference>
<dbReference type="Proteomes" id="UP000610760">
    <property type="component" value="Unassembled WGS sequence"/>
</dbReference>
<keyword evidence="9" id="KW-1185">Reference proteome</keyword>
<dbReference type="GO" id="GO:0051539">
    <property type="term" value="F:4 iron, 4 sulfur cluster binding"/>
    <property type="evidence" value="ECO:0007669"/>
    <property type="project" value="UniProtKB-KW"/>
</dbReference>
<feature type="domain" description="Radical SAM core" evidence="7">
    <location>
        <begin position="1"/>
        <end position="215"/>
    </location>
</feature>
<dbReference type="PIRSF" id="PIRSF037420">
    <property type="entry name" value="PQQ_syn_pqqE"/>
    <property type="match status" value="1"/>
</dbReference>
<dbReference type="PROSITE" id="PS51918">
    <property type="entry name" value="RADICAL_SAM"/>
    <property type="match status" value="1"/>
</dbReference>
<organism evidence="8 9">
    <name type="scientific">Fumia xinanensis</name>
    <dbReference type="NCBI Taxonomy" id="2763659"/>
    <lineage>
        <taxon>Bacteria</taxon>
        <taxon>Bacillati</taxon>
        <taxon>Bacillota</taxon>
        <taxon>Clostridia</taxon>
        <taxon>Eubacteriales</taxon>
        <taxon>Oscillospiraceae</taxon>
        <taxon>Fumia</taxon>
    </lineage>
</organism>
<dbReference type="InterPro" id="IPR017200">
    <property type="entry name" value="PqqE-like"/>
</dbReference>
<evidence type="ECO:0000256" key="3">
    <source>
        <dbReference type="ARBA" id="ARBA00022691"/>
    </source>
</evidence>
<dbReference type="RefSeq" id="WP_249295943.1">
    <property type="nucleotide sequence ID" value="NZ_JACRSV010000004.1"/>
</dbReference>
<dbReference type="SMART" id="SM00729">
    <property type="entry name" value="Elp3"/>
    <property type="match status" value="1"/>
</dbReference>